<evidence type="ECO:0000256" key="5">
    <source>
        <dbReference type="ARBA" id="ARBA00022695"/>
    </source>
</evidence>
<keyword evidence="6 9" id="KW-0235">DNA replication</keyword>
<dbReference type="PANTHER" id="PTHR30478">
    <property type="entry name" value="DNA POLYMERASE III SUBUNIT BETA"/>
    <property type="match status" value="1"/>
</dbReference>
<dbReference type="SUPFAM" id="SSF55979">
    <property type="entry name" value="DNA clamp"/>
    <property type="match status" value="3"/>
</dbReference>
<comment type="subunit">
    <text evidence="9">Forms a ring-shaped head-to-tail homodimer around DNA.</text>
</comment>
<evidence type="ECO:0000259" key="11">
    <source>
        <dbReference type="Pfam" id="PF02767"/>
    </source>
</evidence>
<dbReference type="GO" id="GO:0003887">
    <property type="term" value="F:DNA-directed DNA polymerase activity"/>
    <property type="evidence" value="ECO:0007669"/>
    <property type="project" value="UniProtKB-UniRule"/>
</dbReference>
<dbReference type="Pfam" id="PF02768">
    <property type="entry name" value="DNA_pol3_beta_3"/>
    <property type="match status" value="1"/>
</dbReference>
<evidence type="ECO:0000259" key="12">
    <source>
        <dbReference type="Pfam" id="PF02768"/>
    </source>
</evidence>
<comment type="similarity">
    <text evidence="2 9">Belongs to the beta sliding clamp family.</text>
</comment>
<dbReference type="EMBL" id="MEUX01000011">
    <property type="protein sequence ID" value="OGC47726.1"/>
    <property type="molecule type" value="Genomic_DNA"/>
</dbReference>
<sequence>MKFTVIRENLSNALNVVSKAVNQRSPLPILSNILIKTEKGMVQLFASDLQMSISAKVGAKIDEPGEITVPAKILLEFVNQVNSDKIDFSLNGSILKLATDKANATLAGIPASEFPVMDRPDKGYEVTLPSEVFSKAIQKIQYVVAVDEGRPVLTGIYFKISKNELVIAGTDGYRMAEYSMDLETSSIGIKKDEVVSCVVPAKAFAENVKAFAGKAIDITFAIFPESNVVTLKADDYEAQIRLIDGEYPDYISVVPSDFSTTVTIDSGEFSNGIKLASIFARDIGNMIKLVIKGGVIESLSQPSESGSNVTKMSADVEGEDISIAFNAKYLLDFVSNQNSGGEIIFKTSDPLKPVLFSINGEENYFSSGKRVSGYKRYFHLIMPMKSSW</sequence>
<comment type="caution">
    <text evidence="13">The sequence shown here is derived from an EMBL/GenBank/DDBJ whole genome shotgun (WGS) entry which is preliminary data.</text>
</comment>
<gene>
    <name evidence="13" type="ORF">A2713_00980</name>
</gene>
<dbReference type="GO" id="GO:0003677">
    <property type="term" value="F:DNA binding"/>
    <property type="evidence" value="ECO:0007669"/>
    <property type="project" value="UniProtKB-UniRule"/>
</dbReference>
<dbReference type="SMART" id="SM00480">
    <property type="entry name" value="POL3Bc"/>
    <property type="match status" value="1"/>
</dbReference>
<evidence type="ECO:0000256" key="6">
    <source>
        <dbReference type="ARBA" id="ARBA00022705"/>
    </source>
</evidence>
<dbReference type="Gene3D" id="3.10.150.10">
    <property type="entry name" value="DNA Polymerase III, subunit A, domain 2"/>
    <property type="match status" value="1"/>
</dbReference>
<accession>A0A1F4US41</accession>
<dbReference type="GO" id="GO:0005737">
    <property type="term" value="C:cytoplasm"/>
    <property type="evidence" value="ECO:0007669"/>
    <property type="project" value="UniProtKB-SubCell"/>
</dbReference>
<dbReference type="InterPro" id="IPR022635">
    <property type="entry name" value="DNA_polIII_beta_C"/>
</dbReference>
<evidence type="ECO:0000256" key="3">
    <source>
        <dbReference type="ARBA" id="ARBA00022490"/>
    </source>
</evidence>
<dbReference type="PANTHER" id="PTHR30478:SF0">
    <property type="entry name" value="BETA SLIDING CLAMP"/>
    <property type="match status" value="1"/>
</dbReference>
<dbReference type="GO" id="GO:0009360">
    <property type="term" value="C:DNA polymerase III complex"/>
    <property type="evidence" value="ECO:0007669"/>
    <property type="project" value="InterPro"/>
</dbReference>
<name>A0A1F4US41_UNCKA</name>
<comment type="function">
    <text evidence="9">Confers DNA tethering and processivity to DNA polymerases and other proteins. Acts as a clamp, forming a ring around DNA (a reaction catalyzed by the clamp-loading complex) which diffuses in an ATP-independent manner freely and bidirectionally along dsDNA. Initially characterized for its ability to contact the catalytic subunit of DNA polymerase III (Pol III), a complex, multichain enzyme responsible for most of the replicative synthesis in bacteria; Pol III exhibits 3'-5' exonuclease proofreading activity. The beta chain is required for initiation of replication as well as for processivity of DNA replication.</text>
</comment>
<evidence type="ECO:0000256" key="4">
    <source>
        <dbReference type="ARBA" id="ARBA00022679"/>
    </source>
</evidence>
<dbReference type="Proteomes" id="UP000176444">
    <property type="component" value="Unassembled WGS sequence"/>
</dbReference>
<dbReference type="InterPro" id="IPR001001">
    <property type="entry name" value="DNA_polIII_beta"/>
</dbReference>
<reference evidence="13 14" key="1">
    <citation type="journal article" date="2016" name="Nat. Commun.">
        <title>Thousands of microbial genomes shed light on interconnected biogeochemical processes in an aquifer system.</title>
        <authorList>
            <person name="Anantharaman K."/>
            <person name="Brown C.T."/>
            <person name="Hug L.A."/>
            <person name="Sharon I."/>
            <person name="Castelle C.J."/>
            <person name="Probst A.J."/>
            <person name="Thomas B.C."/>
            <person name="Singh A."/>
            <person name="Wilkins M.J."/>
            <person name="Karaoz U."/>
            <person name="Brodie E.L."/>
            <person name="Williams K.H."/>
            <person name="Hubbard S.S."/>
            <person name="Banfield J.F."/>
        </authorList>
    </citation>
    <scope>NUCLEOTIDE SEQUENCE [LARGE SCALE GENOMIC DNA]</scope>
</reference>
<dbReference type="InterPro" id="IPR046938">
    <property type="entry name" value="DNA_clamp_sf"/>
</dbReference>
<dbReference type="Pfam" id="PF02767">
    <property type="entry name" value="DNA_pol3_beta_2"/>
    <property type="match status" value="1"/>
</dbReference>
<keyword evidence="7 9" id="KW-0239">DNA-directed DNA polymerase</keyword>
<feature type="domain" description="DNA polymerase III beta sliding clamp N-terminal" evidence="10">
    <location>
        <begin position="1"/>
        <end position="118"/>
    </location>
</feature>
<evidence type="ECO:0000256" key="7">
    <source>
        <dbReference type="ARBA" id="ARBA00022932"/>
    </source>
</evidence>
<dbReference type="GO" id="GO:0008408">
    <property type="term" value="F:3'-5' exonuclease activity"/>
    <property type="evidence" value="ECO:0007669"/>
    <property type="project" value="InterPro"/>
</dbReference>
<dbReference type="GO" id="GO:0006271">
    <property type="term" value="P:DNA strand elongation involved in DNA replication"/>
    <property type="evidence" value="ECO:0007669"/>
    <property type="project" value="TreeGrafter"/>
</dbReference>
<feature type="domain" description="DNA polymerase III beta sliding clamp central" evidence="11">
    <location>
        <begin position="127"/>
        <end position="249"/>
    </location>
</feature>
<keyword evidence="8" id="KW-0238">DNA-binding</keyword>
<dbReference type="PIRSF" id="PIRSF000804">
    <property type="entry name" value="DNA_pol_III_b"/>
    <property type="match status" value="1"/>
</dbReference>
<comment type="subcellular location">
    <subcellularLocation>
        <location evidence="1 9">Cytoplasm</location>
    </subcellularLocation>
</comment>
<dbReference type="Pfam" id="PF00712">
    <property type="entry name" value="DNA_pol3_beta"/>
    <property type="match status" value="1"/>
</dbReference>
<dbReference type="AlphaFoldDB" id="A0A1F4US41"/>
<dbReference type="InterPro" id="IPR022637">
    <property type="entry name" value="DNA_polIII_beta_cen"/>
</dbReference>
<evidence type="ECO:0000256" key="8">
    <source>
        <dbReference type="ARBA" id="ARBA00023125"/>
    </source>
</evidence>
<evidence type="ECO:0000256" key="9">
    <source>
        <dbReference type="PIRNR" id="PIRNR000804"/>
    </source>
</evidence>
<dbReference type="CDD" id="cd00140">
    <property type="entry name" value="beta_clamp"/>
    <property type="match status" value="1"/>
</dbReference>
<dbReference type="InterPro" id="IPR022634">
    <property type="entry name" value="DNA_polIII_beta_N"/>
</dbReference>
<evidence type="ECO:0000256" key="2">
    <source>
        <dbReference type="ARBA" id="ARBA00010752"/>
    </source>
</evidence>
<evidence type="ECO:0000313" key="14">
    <source>
        <dbReference type="Proteomes" id="UP000176444"/>
    </source>
</evidence>
<keyword evidence="5 9" id="KW-0548">Nucleotidyltransferase</keyword>
<protein>
    <recommendedName>
        <fullName evidence="9">Beta sliding clamp</fullName>
    </recommendedName>
</protein>
<evidence type="ECO:0000256" key="1">
    <source>
        <dbReference type="ARBA" id="ARBA00004496"/>
    </source>
</evidence>
<evidence type="ECO:0000313" key="13">
    <source>
        <dbReference type="EMBL" id="OGC47726.1"/>
    </source>
</evidence>
<dbReference type="Gene3D" id="3.70.10.10">
    <property type="match status" value="1"/>
</dbReference>
<keyword evidence="3 9" id="KW-0963">Cytoplasm</keyword>
<dbReference type="NCBIfam" id="TIGR00663">
    <property type="entry name" value="dnan"/>
    <property type="match status" value="1"/>
</dbReference>
<proteinExistence type="inferred from homology"/>
<organism evidence="13 14">
    <name type="scientific">candidate division WWE3 bacterium RIFCSPHIGHO2_01_FULL_35_17</name>
    <dbReference type="NCBI Taxonomy" id="1802614"/>
    <lineage>
        <taxon>Bacteria</taxon>
        <taxon>Katanobacteria</taxon>
    </lineage>
</organism>
<feature type="domain" description="DNA polymerase III beta sliding clamp C-terminal" evidence="12">
    <location>
        <begin position="252"/>
        <end position="360"/>
    </location>
</feature>
<evidence type="ECO:0000259" key="10">
    <source>
        <dbReference type="Pfam" id="PF00712"/>
    </source>
</evidence>
<keyword evidence="4 9" id="KW-0808">Transferase</keyword>